<protein>
    <recommendedName>
        <fullName evidence="6">Anaphase-promoting complex subunit 4 WD40 domain-containing protein</fullName>
    </recommendedName>
</protein>
<dbReference type="InterPro" id="IPR015943">
    <property type="entry name" value="WD40/YVTN_repeat-like_dom_sf"/>
</dbReference>
<dbReference type="InterPro" id="IPR001680">
    <property type="entry name" value="WD40_rpt"/>
</dbReference>
<sequence length="612" mass="67718">MLAATQGQPEVSEPTTYSVDELDTGSEEYYSANSDFGISPPTPPKLFDQKKSEHLLVLALEQQGKLDDARQATEDDVRLDQEVAQEEPASGEEWTPPHLRFDDVYVKVCFALTSRQTIQQKSQDSLVLVPLKPSFSSTLCPLLQVATQNKKTRNLSFVVKSQEFAAHEGTVSVLRFNMDGTRLATAGSHLSINIWNVTPPQELEQQVAQIAASLRRRGQADGEPRLKYGELYLIDQNPLRKLMGHSADIKDLSWSPNNFILSSSNDCTVRLWHPDLNPPCLRVVSHPHFVNCVAFNPHDEAVFLSGCADQILRVFSIQPTTTLEQEMACRGIPTSITFDHDGKSAIIGTVSGLIKFFNVERLNGKWRLRLRTEQEIRERRTKGRGRVKINNIEVISTSYIASCDDSVVRLYSMYDNTLRGVYKGHKNLVNLGASLSADGKFLLVGSEPSSVFLYEVVDESRRKRGGFSEKHRVLTHRAEFFKATESRLSCATFYPARVKPWTKSPAGGASNPAWRDTAPVSSPQLTEYSVSRSRVMPTGVDNMNLADLSSPSPLPSPSQFGAQGKSPQAGPKDSSQTLYPSAGLFIVVGAWDGTLSVFYNVGIDTASLNFLS</sequence>
<feature type="region of interest" description="Disordered" evidence="4">
    <location>
        <begin position="1"/>
        <end position="47"/>
    </location>
</feature>
<dbReference type="Pfam" id="PF00400">
    <property type="entry name" value="WD40"/>
    <property type="match status" value="3"/>
</dbReference>
<dbReference type="PROSITE" id="PS50294">
    <property type="entry name" value="WD_REPEATS_REGION"/>
    <property type="match status" value="2"/>
</dbReference>
<feature type="region of interest" description="Disordered" evidence="4">
    <location>
        <begin position="541"/>
        <end position="575"/>
    </location>
</feature>
<dbReference type="EMBL" id="HBHW01039269">
    <property type="protein sequence ID" value="CAE0062102.1"/>
    <property type="molecule type" value="Transcribed_RNA"/>
</dbReference>
<evidence type="ECO:0000256" key="1">
    <source>
        <dbReference type="ARBA" id="ARBA00022574"/>
    </source>
</evidence>
<organism evidence="5">
    <name type="scientific">Rhodosorus marinus</name>
    <dbReference type="NCBI Taxonomy" id="101924"/>
    <lineage>
        <taxon>Eukaryota</taxon>
        <taxon>Rhodophyta</taxon>
        <taxon>Stylonematophyceae</taxon>
        <taxon>Stylonematales</taxon>
        <taxon>Stylonemataceae</taxon>
        <taxon>Rhodosorus</taxon>
    </lineage>
</organism>
<accession>A0A7S3A7D7</accession>
<reference evidence="5" key="1">
    <citation type="submission" date="2021-01" db="EMBL/GenBank/DDBJ databases">
        <authorList>
            <person name="Corre E."/>
            <person name="Pelletier E."/>
            <person name="Niang G."/>
            <person name="Scheremetjew M."/>
            <person name="Finn R."/>
            <person name="Kale V."/>
            <person name="Holt S."/>
            <person name="Cochrane G."/>
            <person name="Meng A."/>
            <person name="Brown T."/>
            <person name="Cohen L."/>
        </authorList>
    </citation>
    <scope>NUCLEOTIDE SEQUENCE</scope>
    <source>
        <strain evidence="5">CCMP 769</strain>
    </source>
</reference>
<evidence type="ECO:0000256" key="2">
    <source>
        <dbReference type="ARBA" id="ARBA00022737"/>
    </source>
</evidence>
<feature type="compositionally biased region" description="Polar residues" evidence="4">
    <location>
        <begin position="1"/>
        <end position="18"/>
    </location>
</feature>
<dbReference type="InterPro" id="IPR040324">
    <property type="entry name" value="WDR44/Dgr2"/>
</dbReference>
<dbReference type="PROSITE" id="PS50082">
    <property type="entry name" value="WD_REPEATS_2"/>
    <property type="match status" value="2"/>
</dbReference>
<proteinExistence type="predicted"/>
<feature type="compositionally biased region" description="Basic and acidic residues" evidence="4">
    <location>
        <begin position="67"/>
        <end position="81"/>
    </location>
</feature>
<evidence type="ECO:0000313" key="5">
    <source>
        <dbReference type="EMBL" id="CAE0062102.1"/>
    </source>
</evidence>
<evidence type="ECO:0008006" key="6">
    <source>
        <dbReference type="Google" id="ProtNLM"/>
    </source>
</evidence>
<dbReference type="AlphaFoldDB" id="A0A7S3A7D7"/>
<keyword evidence="2" id="KW-0677">Repeat</keyword>
<feature type="region of interest" description="Disordered" evidence="4">
    <location>
        <begin position="67"/>
        <end position="96"/>
    </location>
</feature>
<dbReference type="Gene3D" id="2.130.10.10">
    <property type="entry name" value="YVTN repeat-like/Quinoprotein amine dehydrogenase"/>
    <property type="match status" value="1"/>
</dbReference>
<dbReference type="PANTHER" id="PTHR14221:SF0">
    <property type="entry name" value="WD REPEAT-CONTAINING PROTEIN 44"/>
    <property type="match status" value="1"/>
</dbReference>
<keyword evidence="1 3" id="KW-0853">WD repeat</keyword>
<name>A0A7S3A7D7_9RHOD</name>
<dbReference type="InterPro" id="IPR036322">
    <property type="entry name" value="WD40_repeat_dom_sf"/>
</dbReference>
<dbReference type="SUPFAM" id="SSF50978">
    <property type="entry name" value="WD40 repeat-like"/>
    <property type="match status" value="1"/>
</dbReference>
<dbReference type="SMART" id="SM00320">
    <property type="entry name" value="WD40"/>
    <property type="match status" value="6"/>
</dbReference>
<feature type="repeat" description="WD" evidence="3">
    <location>
        <begin position="242"/>
        <end position="272"/>
    </location>
</feature>
<feature type="repeat" description="WD" evidence="3">
    <location>
        <begin position="164"/>
        <end position="205"/>
    </location>
</feature>
<gene>
    <name evidence="5" type="ORF">RMAR00112_LOCUS30171</name>
</gene>
<dbReference type="PANTHER" id="PTHR14221">
    <property type="entry name" value="WD REPEAT DOMAIN 44"/>
    <property type="match status" value="1"/>
</dbReference>
<evidence type="ECO:0000256" key="3">
    <source>
        <dbReference type="PROSITE-ProRule" id="PRU00221"/>
    </source>
</evidence>
<evidence type="ECO:0000256" key="4">
    <source>
        <dbReference type="SAM" id="MobiDB-lite"/>
    </source>
</evidence>